<keyword evidence="5" id="KW-0067">ATP-binding</keyword>
<dbReference type="Proteomes" id="UP001195483">
    <property type="component" value="Unassembled WGS sequence"/>
</dbReference>
<dbReference type="CDD" id="cd06606">
    <property type="entry name" value="STKc_MAPKKK"/>
    <property type="match status" value="1"/>
</dbReference>
<reference evidence="7" key="2">
    <citation type="journal article" date="2021" name="Genome Biol. Evol.">
        <title>Developing a high-quality reference genome for a parasitic bivalve with doubly uniparental inheritance (Bivalvia: Unionida).</title>
        <authorList>
            <person name="Smith C.H."/>
        </authorList>
    </citation>
    <scope>NUCLEOTIDE SEQUENCE</scope>
    <source>
        <strain evidence="7">CHS0354</strain>
        <tissue evidence="7">Mantle</tissue>
    </source>
</reference>
<protein>
    <recommendedName>
        <fullName evidence="6">Protein kinase domain-containing protein</fullName>
    </recommendedName>
</protein>
<dbReference type="InterPro" id="IPR001245">
    <property type="entry name" value="Ser-Thr/Tyr_kinase_cat_dom"/>
</dbReference>
<dbReference type="Pfam" id="PF18738">
    <property type="entry name" value="HEPN_DZIP3"/>
    <property type="match status" value="1"/>
</dbReference>
<evidence type="ECO:0000313" key="8">
    <source>
        <dbReference type="Proteomes" id="UP001195483"/>
    </source>
</evidence>
<dbReference type="InterPro" id="IPR011009">
    <property type="entry name" value="Kinase-like_dom_sf"/>
</dbReference>
<keyword evidence="8" id="KW-1185">Reference proteome</keyword>
<evidence type="ECO:0000259" key="6">
    <source>
        <dbReference type="PROSITE" id="PS50011"/>
    </source>
</evidence>
<evidence type="ECO:0000256" key="4">
    <source>
        <dbReference type="ARBA" id="ARBA00022777"/>
    </source>
</evidence>
<dbReference type="Pfam" id="PF00069">
    <property type="entry name" value="Pkinase"/>
    <property type="match status" value="1"/>
</dbReference>
<dbReference type="Gene3D" id="1.10.510.10">
    <property type="entry name" value="Transferase(Phosphotransferase) domain 1"/>
    <property type="match status" value="1"/>
</dbReference>
<gene>
    <name evidence="7" type="ORF">CHS0354_030885</name>
</gene>
<dbReference type="InterPro" id="IPR041249">
    <property type="entry name" value="HEPN_DZIP3"/>
</dbReference>
<organism evidence="7 8">
    <name type="scientific">Potamilus streckersoni</name>
    <dbReference type="NCBI Taxonomy" id="2493646"/>
    <lineage>
        <taxon>Eukaryota</taxon>
        <taxon>Metazoa</taxon>
        <taxon>Spiralia</taxon>
        <taxon>Lophotrochozoa</taxon>
        <taxon>Mollusca</taxon>
        <taxon>Bivalvia</taxon>
        <taxon>Autobranchia</taxon>
        <taxon>Heteroconchia</taxon>
        <taxon>Palaeoheterodonta</taxon>
        <taxon>Unionida</taxon>
        <taxon>Unionoidea</taxon>
        <taxon>Unionidae</taxon>
        <taxon>Ambleminae</taxon>
        <taxon>Lampsilini</taxon>
        <taxon>Potamilus</taxon>
    </lineage>
</organism>
<dbReference type="InterPro" id="IPR008271">
    <property type="entry name" value="Ser/Thr_kinase_AS"/>
</dbReference>
<dbReference type="PRINTS" id="PR00109">
    <property type="entry name" value="TYRKINASE"/>
</dbReference>
<dbReference type="InterPro" id="IPR000719">
    <property type="entry name" value="Prot_kinase_dom"/>
</dbReference>
<dbReference type="EMBL" id="JAEAOA010001837">
    <property type="protein sequence ID" value="KAK3596240.1"/>
    <property type="molecule type" value="Genomic_DNA"/>
</dbReference>
<reference evidence="7" key="1">
    <citation type="journal article" date="2021" name="Genome Biol. Evol.">
        <title>A High-Quality Reference Genome for a Parasitic Bivalve with Doubly Uniparental Inheritance (Bivalvia: Unionida).</title>
        <authorList>
            <person name="Smith C.H."/>
        </authorList>
    </citation>
    <scope>NUCLEOTIDE SEQUENCE</scope>
    <source>
        <strain evidence="7">CHS0354</strain>
    </source>
</reference>
<reference evidence="7" key="3">
    <citation type="submission" date="2023-05" db="EMBL/GenBank/DDBJ databases">
        <authorList>
            <person name="Smith C.H."/>
        </authorList>
    </citation>
    <scope>NUCLEOTIDE SEQUENCE</scope>
    <source>
        <strain evidence="7">CHS0354</strain>
        <tissue evidence="7">Mantle</tissue>
    </source>
</reference>
<keyword evidence="1" id="KW-0723">Serine/threonine-protein kinase</keyword>
<evidence type="ECO:0000256" key="2">
    <source>
        <dbReference type="ARBA" id="ARBA00022679"/>
    </source>
</evidence>
<evidence type="ECO:0000256" key="5">
    <source>
        <dbReference type="ARBA" id="ARBA00022840"/>
    </source>
</evidence>
<dbReference type="AlphaFoldDB" id="A0AAE0SQF7"/>
<dbReference type="PROSITE" id="PS50011">
    <property type="entry name" value="PROTEIN_KINASE_DOM"/>
    <property type="match status" value="1"/>
</dbReference>
<keyword evidence="2" id="KW-0808">Transferase</keyword>
<keyword evidence="4" id="KW-0418">Kinase</keyword>
<dbReference type="GO" id="GO:0004674">
    <property type="term" value="F:protein serine/threonine kinase activity"/>
    <property type="evidence" value="ECO:0007669"/>
    <property type="project" value="UniProtKB-KW"/>
</dbReference>
<dbReference type="GO" id="GO:0005524">
    <property type="term" value="F:ATP binding"/>
    <property type="evidence" value="ECO:0007669"/>
    <property type="project" value="UniProtKB-KW"/>
</dbReference>
<comment type="caution">
    <text evidence="7">The sequence shown here is derived from an EMBL/GenBank/DDBJ whole genome shotgun (WGS) entry which is preliminary data.</text>
</comment>
<evidence type="ECO:0000256" key="1">
    <source>
        <dbReference type="ARBA" id="ARBA00022527"/>
    </source>
</evidence>
<name>A0AAE0SQF7_9BIVA</name>
<evidence type="ECO:0000256" key="3">
    <source>
        <dbReference type="ARBA" id="ARBA00022741"/>
    </source>
</evidence>
<dbReference type="PROSITE" id="PS00108">
    <property type="entry name" value="PROTEIN_KINASE_ST"/>
    <property type="match status" value="1"/>
</dbReference>
<dbReference type="PANTHER" id="PTHR11584:SF369">
    <property type="entry name" value="MITOGEN-ACTIVATED PROTEIN KINASE KINASE KINASE 19-RELATED"/>
    <property type="match status" value="1"/>
</dbReference>
<dbReference type="SMART" id="SM00220">
    <property type="entry name" value="S_TKc"/>
    <property type="match status" value="1"/>
</dbReference>
<dbReference type="PANTHER" id="PTHR11584">
    <property type="entry name" value="SERINE/THREONINE PROTEIN KINASE"/>
    <property type="match status" value="1"/>
</dbReference>
<dbReference type="SUPFAM" id="SSF56112">
    <property type="entry name" value="Protein kinase-like (PK-like)"/>
    <property type="match status" value="1"/>
</dbReference>
<proteinExistence type="predicted"/>
<sequence length="548" mass="62362">MSASPKVAYSERNRSKTNYACMCKTVLDLLKHVLWDVLTNHIKPPGIPKLISTNKTKLEELSIELLMKFSKINPSVPEMTDFDVSSLYILICACGVIKPPKKGWGHVPGHWDVSLSADVERVREIRDRLYGYITMSQMDDIKFRQDYEYVMLFLVRFDKYFKDKGVTTSYVRELESIKGSGLPLEEQSKYIERLKLMHDSEVARKLTIQKVKADVKSTKHQLARQENRCSPSRVQANGLAANLDRERGSKGQSSVSPMNSLILGLKEEARKSIPKASSVPENLGLAAEHGELLGRGACGEVYKSYDSKSRTMMAVKKVPLYGSTIERGIAESLVNEIKILKRLNHGRIIRYYGCSEEETWIQIFMEYMPNGSVKDFMSKYHTPLEEEFAVKVTRQILEGITYLHENKILHRDIKASNVLLDSEMNAKLGDFGISKELHTLTNSNTHCNTHVGTPYWMSPERVRGEKYGRSADIWSIGCTVVEMITMRPPWYEFETNAAIFQIGLGVYPKYQLPSKVSPDVEDLLSQTFQQEASKRPTASELLNHPFLR</sequence>
<evidence type="ECO:0000313" key="7">
    <source>
        <dbReference type="EMBL" id="KAK3596240.1"/>
    </source>
</evidence>
<feature type="domain" description="Protein kinase" evidence="6">
    <location>
        <begin position="287"/>
        <end position="547"/>
    </location>
</feature>
<accession>A0AAE0SQF7</accession>
<keyword evidence="3" id="KW-0547">Nucleotide-binding</keyword>